<evidence type="ECO:0000256" key="1">
    <source>
        <dbReference type="SAM" id="Phobius"/>
    </source>
</evidence>
<dbReference type="SMART" id="SM00028">
    <property type="entry name" value="TPR"/>
    <property type="match status" value="3"/>
</dbReference>
<dbReference type="GO" id="GO:0006355">
    <property type="term" value="P:regulation of DNA-templated transcription"/>
    <property type="evidence" value="ECO:0007669"/>
    <property type="project" value="InterPro"/>
</dbReference>
<dbReference type="InterPro" id="IPR000792">
    <property type="entry name" value="Tscrpt_reg_LuxR_C"/>
</dbReference>
<dbReference type="Gene3D" id="1.25.40.10">
    <property type="entry name" value="Tetratricopeptide repeat domain"/>
    <property type="match status" value="2"/>
</dbReference>
<dbReference type="InterPro" id="IPR011990">
    <property type="entry name" value="TPR-like_helical_dom_sf"/>
</dbReference>
<keyword evidence="1" id="KW-0472">Membrane</keyword>
<keyword evidence="1" id="KW-1133">Transmembrane helix</keyword>
<comment type="caution">
    <text evidence="3">The sequence shown here is derived from an EMBL/GenBank/DDBJ whole genome shotgun (WGS) entry which is preliminary data.</text>
</comment>
<dbReference type="InterPro" id="IPR016032">
    <property type="entry name" value="Sig_transdc_resp-reg_C-effctor"/>
</dbReference>
<keyword evidence="3" id="KW-0238">DNA-binding</keyword>
<dbReference type="InterPro" id="IPR019734">
    <property type="entry name" value="TPR_rpt"/>
</dbReference>
<protein>
    <submittedName>
        <fullName evidence="3">DNA-binding CsgD family transcriptional regulator</fullName>
    </submittedName>
</protein>
<evidence type="ECO:0000313" key="3">
    <source>
        <dbReference type="EMBL" id="MBB6500404.1"/>
    </source>
</evidence>
<organism evidence="3 4">
    <name type="scientific">Pedobacter cryoconitis</name>
    <dbReference type="NCBI Taxonomy" id="188932"/>
    <lineage>
        <taxon>Bacteria</taxon>
        <taxon>Pseudomonadati</taxon>
        <taxon>Bacteroidota</taxon>
        <taxon>Sphingobacteriia</taxon>
        <taxon>Sphingobacteriales</taxon>
        <taxon>Sphingobacteriaceae</taxon>
        <taxon>Pedobacter</taxon>
    </lineage>
</organism>
<dbReference type="InterPro" id="IPR036388">
    <property type="entry name" value="WH-like_DNA-bd_sf"/>
</dbReference>
<dbReference type="SUPFAM" id="SSF48452">
    <property type="entry name" value="TPR-like"/>
    <property type="match status" value="2"/>
</dbReference>
<dbReference type="PROSITE" id="PS00622">
    <property type="entry name" value="HTH_LUXR_1"/>
    <property type="match status" value="1"/>
</dbReference>
<dbReference type="GO" id="GO:0003677">
    <property type="term" value="F:DNA binding"/>
    <property type="evidence" value="ECO:0007669"/>
    <property type="project" value="UniProtKB-KW"/>
</dbReference>
<sequence>MIRLLPLLYLMFHTTTIFSQHMITDSLQSVLKRSTGSAERKAIAMAELAYATVEQNLDSAIKTGNRAIQYSKQKSTENGRAFSYATMTYLFVRNNQVQQATTYQDSAMMAATRASDQKIIAFVQMRKGWLDMIKGDHEKAIASLLKAKNLLEKLNDPKSSSYKSMLNRYIANIYAYGKDNHKQKEYARESLLMAKKSGFPDDLQMAYTTIGQNFLSSFERDTSNRALLDSSLHYNQMALQLYKQAKERILLPSNTATTALNTANVYFMYYPASYKANVHQYINIALQIARKTNDREVIASCYGMLSEYSLKENNYEEAEKYLKTGLSEIEGDASTGNITRSRLMQAMANVAEKSGNSVKALDYYKKYMDYSRKVFDTQKLTITQQLEEQYHAKKKEDEITRLTEWSMVNRKLNWLYFVLGTSIIIALSLLFISYRYKLKASLLNQTLLQERKKWLEKELLTGTLQIQEKNEILQSLRQKSLSPTDTVTTKQIDRIIDQNLRMDKKLETHQRSIASIHPDFFSALQNRANNSLTPLDIKYCSYILIGLDNKEIAVRLNIEPKSIRMARYRIKKKLGLDKDENLFQVITSFDRP</sequence>
<dbReference type="RefSeq" id="WP_221450899.1">
    <property type="nucleotide sequence ID" value="NZ_JACHCC010000006.1"/>
</dbReference>
<dbReference type="AlphaFoldDB" id="A0A7X0MIQ8"/>
<evidence type="ECO:0000313" key="4">
    <source>
        <dbReference type="Proteomes" id="UP000521017"/>
    </source>
</evidence>
<proteinExistence type="predicted"/>
<name>A0A7X0MIQ8_9SPHI</name>
<reference evidence="3 4" key="1">
    <citation type="submission" date="2020-08" db="EMBL/GenBank/DDBJ databases">
        <title>Genomic Encyclopedia of Type Strains, Phase IV (KMG-V): Genome sequencing to study the core and pangenomes of soil and plant-associated prokaryotes.</title>
        <authorList>
            <person name="Whitman W."/>
        </authorList>
    </citation>
    <scope>NUCLEOTIDE SEQUENCE [LARGE SCALE GENOMIC DNA]</scope>
    <source>
        <strain evidence="3 4">M2T3</strain>
    </source>
</reference>
<dbReference type="SMART" id="SM00421">
    <property type="entry name" value="HTH_LUXR"/>
    <property type="match status" value="1"/>
</dbReference>
<dbReference type="SUPFAM" id="SSF46894">
    <property type="entry name" value="C-terminal effector domain of the bipartite response regulators"/>
    <property type="match status" value="1"/>
</dbReference>
<dbReference type="Gene3D" id="1.10.10.10">
    <property type="entry name" value="Winged helix-like DNA-binding domain superfamily/Winged helix DNA-binding domain"/>
    <property type="match status" value="1"/>
</dbReference>
<feature type="domain" description="HTH luxR-type" evidence="2">
    <location>
        <begin position="546"/>
        <end position="573"/>
    </location>
</feature>
<evidence type="ECO:0000259" key="2">
    <source>
        <dbReference type="PROSITE" id="PS00622"/>
    </source>
</evidence>
<accession>A0A7X0MIQ8</accession>
<feature type="transmembrane region" description="Helical" evidence="1">
    <location>
        <begin position="414"/>
        <end position="434"/>
    </location>
</feature>
<dbReference type="Proteomes" id="UP000521017">
    <property type="component" value="Unassembled WGS sequence"/>
</dbReference>
<dbReference type="Pfam" id="PF00196">
    <property type="entry name" value="GerE"/>
    <property type="match status" value="1"/>
</dbReference>
<dbReference type="EMBL" id="JACHCC010000006">
    <property type="protein sequence ID" value="MBB6500404.1"/>
    <property type="molecule type" value="Genomic_DNA"/>
</dbReference>
<keyword evidence="1" id="KW-0812">Transmembrane</keyword>
<gene>
    <name evidence="3" type="ORF">HDF25_002552</name>
</gene>